<accession>A0A653AGS2</accession>
<gene>
    <name evidence="1" type="ORF">TRIP_D420122</name>
</gene>
<protein>
    <submittedName>
        <fullName evidence="1">Uncharacterized protein</fullName>
    </submittedName>
</protein>
<dbReference type="AlphaFoldDB" id="A0A653AGS2"/>
<dbReference type="EMBL" id="UPXZ01000037">
    <property type="protein sequence ID" value="VBB47252.1"/>
    <property type="molecule type" value="Genomic_DNA"/>
</dbReference>
<reference evidence="1" key="1">
    <citation type="submission" date="2018-07" db="EMBL/GenBank/DDBJ databases">
        <authorList>
            <consortium name="Genoscope - CEA"/>
            <person name="William W."/>
        </authorList>
    </citation>
    <scope>NUCLEOTIDE SEQUENCE</scope>
    <source>
        <strain evidence="1">IK1</strain>
    </source>
</reference>
<proteinExistence type="predicted"/>
<sequence length="96" mass="11197">MKKIIILIFILTIFVIAILTNPNEKQHKELSQQKLEEIVNVEMSKYGLRKDMITCLAYETGQIFGKEILNQNIDSNNYILFSTTNLKWENIAVHLK</sequence>
<evidence type="ECO:0000313" key="1">
    <source>
        <dbReference type="EMBL" id="VBB47252.1"/>
    </source>
</evidence>
<name>A0A653AGS2_9BACT</name>
<organism evidence="1">
    <name type="scientific">uncultured Paludibacter sp</name>
    <dbReference type="NCBI Taxonomy" id="497635"/>
    <lineage>
        <taxon>Bacteria</taxon>
        <taxon>Pseudomonadati</taxon>
        <taxon>Bacteroidota</taxon>
        <taxon>Bacteroidia</taxon>
        <taxon>Bacteroidales</taxon>
        <taxon>Paludibacteraceae</taxon>
        <taxon>Paludibacter</taxon>
        <taxon>environmental samples</taxon>
    </lineage>
</organism>